<gene>
    <name evidence="7" type="ORF">HK105_208574</name>
</gene>
<dbReference type="InterPro" id="IPR036191">
    <property type="entry name" value="RRF_sf"/>
</dbReference>
<dbReference type="Pfam" id="PF01765">
    <property type="entry name" value="RRF"/>
    <property type="match status" value="1"/>
</dbReference>
<dbReference type="Gene3D" id="3.30.1360.40">
    <property type="match status" value="1"/>
</dbReference>
<dbReference type="InterPro" id="IPR002661">
    <property type="entry name" value="Ribosome_recyc_fac"/>
</dbReference>
<evidence type="ECO:0000313" key="7">
    <source>
        <dbReference type="EMBL" id="KAL2911964.1"/>
    </source>
</evidence>
<evidence type="ECO:0000256" key="5">
    <source>
        <dbReference type="SAM" id="MobiDB-lite"/>
    </source>
</evidence>
<comment type="function">
    <text evidence="3">Necessary for protein synthesis in mitochondria. Functions as a ribosome recycling factor in mitochondria.</text>
</comment>
<feature type="domain" description="Ribosome recycling factor" evidence="6">
    <location>
        <begin position="76"/>
        <end position="236"/>
    </location>
</feature>
<dbReference type="EMBL" id="JADGIZ020000082">
    <property type="protein sequence ID" value="KAL2911964.1"/>
    <property type="molecule type" value="Genomic_DNA"/>
</dbReference>
<keyword evidence="8" id="KW-1185">Reference proteome</keyword>
<dbReference type="SUPFAM" id="SSF55194">
    <property type="entry name" value="Ribosome recycling factor, RRF"/>
    <property type="match status" value="1"/>
</dbReference>
<evidence type="ECO:0000256" key="1">
    <source>
        <dbReference type="ARBA" id="ARBA00005912"/>
    </source>
</evidence>
<evidence type="ECO:0000313" key="8">
    <source>
        <dbReference type="Proteomes" id="UP001527925"/>
    </source>
</evidence>
<accession>A0ABR4MXG6</accession>
<organism evidence="7 8">
    <name type="scientific">Polyrhizophydium stewartii</name>
    <dbReference type="NCBI Taxonomy" id="2732419"/>
    <lineage>
        <taxon>Eukaryota</taxon>
        <taxon>Fungi</taxon>
        <taxon>Fungi incertae sedis</taxon>
        <taxon>Chytridiomycota</taxon>
        <taxon>Chytridiomycota incertae sedis</taxon>
        <taxon>Chytridiomycetes</taxon>
        <taxon>Rhizophydiales</taxon>
        <taxon>Rhizophydiales incertae sedis</taxon>
        <taxon>Polyrhizophydium</taxon>
    </lineage>
</organism>
<protein>
    <recommendedName>
        <fullName evidence="6">Ribosome recycling factor domain-containing protein</fullName>
    </recommendedName>
</protein>
<evidence type="ECO:0000256" key="3">
    <source>
        <dbReference type="ARBA" id="ARBA00024909"/>
    </source>
</evidence>
<proteinExistence type="inferred from homology"/>
<comment type="similarity">
    <text evidence="1">Belongs to the RRF family.</text>
</comment>
<reference evidence="7 8" key="1">
    <citation type="submission" date="2023-09" db="EMBL/GenBank/DDBJ databases">
        <title>Pangenome analysis of Batrachochytrium dendrobatidis and related Chytrids.</title>
        <authorList>
            <person name="Yacoub M.N."/>
            <person name="Stajich J.E."/>
            <person name="James T.Y."/>
        </authorList>
    </citation>
    <scope>NUCLEOTIDE SEQUENCE [LARGE SCALE GENOMIC DNA]</scope>
    <source>
        <strain evidence="7 8">JEL0888</strain>
    </source>
</reference>
<evidence type="ECO:0000256" key="2">
    <source>
        <dbReference type="ARBA" id="ARBA00022917"/>
    </source>
</evidence>
<feature type="region of interest" description="Disordered" evidence="5">
    <location>
        <begin position="24"/>
        <end position="56"/>
    </location>
</feature>
<evidence type="ECO:0000259" key="6">
    <source>
        <dbReference type="Pfam" id="PF01765"/>
    </source>
</evidence>
<dbReference type="InterPro" id="IPR023584">
    <property type="entry name" value="Ribosome_recyc_fac_dom"/>
</dbReference>
<dbReference type="PANTHER" id="PTHR20982">
    <property type="entry name" value="RIBOSOME RECYCLING FACTOR"/>
    <property type="match status" value="1"/>
</dbReference>
<feature type="coiled-coil region" evidence="4">
    <location>
        <begin position="207"/>
        <end position="234"/>
    </location>
</feature>
<keyword evidence="4" id="KW-0175">Coiled coil</keyword>
<dbReference type="PANTHER" id="PTHR20982:SF3">
    <property type="entry name" value="MITOCHONDRIAL RIBOSOME RECYCLING FACTOR PSEUDO 1"/>
    <property type="match status" value="1"/>
</dbReference>
<keyword evidence="2" id="KW-0648">Protein biosynthesis</keyword>
<dbReference type="Proteomes" id="UP001527925">
    <property type="component" value="Unassembled WGS sequence"/>
</dbReference>
<dbReference type="Gene3D" id="1.10.132.20">
    <property type="entry name" value="Ribosome-recycling factor"/>
    <property type="match status" value="1"/>
</dbReference>
<comment type="caution">
    <text evidence="7">The sequence shown here is derived from an EMBL/GenBank/DDBJ whole genome shotgun (WGS) entry which is preliminary data.</text>
</comment>
<sequence>MRAKFAHEAAMILSTVARTALFVGHRPKKNPKGGPRGDRNGASAADALDDEDSASKPAFDIAPFDAKMRQAVEHTKKELSAIRLGRASPALLDAVKFTHQGTTTQLSNIAQINVKDAQTLMVVVSDEQLLRPAEKAIRDSSLGFNPQVVPPLGIKVAVPKLTQEIKGTMTKNIRQIGENHRMRVRSARADARTALKRVPKSVSSDKVQALEKSIQALTDQYSKEIDALVAAKEEELN</sequence>
<name>A0ABR4MXG6_9FUNG</name>
<evidence type="ECO:0000256" key="4">
    <source>
        <dbReference type="SAM" id="Coils"/>
    </source>
</evidence>